<name>A0A7J7KCX5_BUGNE</name>
<keyword evidence="1" id="KW-0175">Coiled coil</keyword>
<organism evidence="2 3">
    <name type="scientific">Bugula neritina</name>
    <name type="common">Brown bryozoan</name>
    <name type="synonym">Sertularia neritina</name>
    <dbReference type="NCBI Taxonomy" id="10212"/>
    <lineage>
        <taxon>Eukaryota</taxon>
        <taxon>Metazoa</taxon>
        <taxon>Spiralia</taxon>
        <taxon>Lophotrochozoa</taxon>
        <taxon>Bryozoa</taxon>
        <taxon>Gymnolaemata</taxon>
        <taxon>Cheilostomatida</taxon>
        <taxon>Flustrina</taxon>
        <taxon>Buguloidea</taxon>
        <taxon>Bugulidae</taxon>
        <taxon>Bugula</taxon>
    </lineage>
</organism>
<comment type="caution">
    <text evidence="2">The sequence shown here is derived from an EMBL/GenBank/DDBJ whole genome shotgun (WGS) entry which is preliminary data.</text>
</comment>
<gene>
    <name evidence="2" type="ORF">EB796_005193</name>
</gene>
<proteinExistence type="predicted"/>
<dbReference type="EMBL" id="VXIV02000711">
    <property type="protein sequence ID" value="KAF6036499.1"/>
    <property type="molecule type" value="Genomic_DNA"/>
</dbReference>
<evidence type="ECO:0000313" key="2">
    <source>
        <dbReference type="EMBL" id="KAF6036499.1"/>
    </source>
</evidence>
<reference evidence="2" key="1">
    <citation type="submission" date="2020-06" db="EMBL/GenBank/DDBJ databases">
        <title>Draft genome of Bugula neritina, a colonial animal packing powerful symbionts and potential medicines.</title>
        <authorList>
            <person name="Rayko M."/>
        </authorList>
    </citation>
    <scope>NUCLEOTIDE SEQUENCE [LARGE SCALE GENOMIC DNA]</scope>
    <source>
        <strain evidence="2">Kwan_BN1</strain>
    </source>
</reference>
<protein>
    <submittedName>
        <fullName evidence="2">Uncharacterized protein</fullName>
    </submittedName>
</protein>
<dbReference type="Proteomes" id="UP000593567">
    <property type="component" value="Unassembled WGS sequence"/>
</dbReference>
<sequence length="266" mass="30857">MKGVPTDMEELAIKYQKAETRLKEVETLNEELQLKLVEPLRSAGVSKVIAMWVEPVMWVEQVMWVEPVMWMMLLSEVMQAQLPPHGKRKIFDSKMADEELITSNTQFATENVGLKSEYERRLNEYEEIVKTLEKQLSTLAKERESQVTLLEQCESQEADLQSQDEMKGVPTDMEELAIKYQKAETRLKEVETLNEELQLKLVEPLRSAGVSKVIAMWVEPVMWVNPVMWVEPVMWMMLLSEVMQAQLPHTGKGKFLTPRWQMKVGT</sequence>
<evidence type="ECO:0000313" key="3">
    <source>
        <dbReference type="Proteomes" id="UP000593567"/>
    </source>
</evidence>
<feature type="coiled-coil region" evidence="1">
    <location>
        <begin position="173"/>
        <end position="200"/>
    </location>
</feature>
<feature type="coiled-coil region" evidence="1">
    <location>
        <begin position="8"/>
        <end position="35"/>
    </location>
</feature>
<evidence type="ECO:0000256" key="1">
    <source>
        <dbReference type="SAM" id="Coils"/>
    </source>
</evidence>
<accession>A0A7J7KCX5</accession>
<keyword evidence="3" id="KW-1185">Reference proteome</keyword>
<feature type="coiled-coil region" evidence="1">
    <location>
        <begin position="115"/>
        <end position="142"/>
    </location>
</feature>
<dbReference type="AlphaFoldDB" id="A0A7J7KCX5"/>